<dbReference type="Pfam" id="PF06458">
    <property type="entry name" value="MucBP"/>
    <property type="match status" value="1"/>
</dbReference>
<name>A0A6P1E6Q3_LENHI</name>
<dbReference type="InterPro" id="IPR005046">
    <property type="entry name" value="DUF285"/>
</dbReference>
<proteinExistence type="predicted"/>
<keyword evidence="3" id="KW-0472">Membrane</keyword>
<evidence type="ECO:0000256" key="1">
    <source>
        <dbReference type="ARBA" id="ARBA00022737"/>
    </source>
</evidence>
<feature type="region of interest" description="Disordered" evidence="2">
    <location>
        <begin position="464"/>
        <end position="519"/>
    </location>
</feature>
<dbReference type="InterPro" id="IPR011889">
    <property type="entry name" value="Liste_lipo_26"/>
</dbReference>
<dbReference type="Proteomes" id="UP000465035">
    <property type="component" value="Chromosome"/>
</dbReference>
<feature type="compositionally biased region" description="Low complexity" evidence="2">
    <location>
        <begin position="473"/>
        <end position="516"/>
    </location>
</feature>
<dbReference type="SUPFAM" id="SSF52058">
    <property type="entry name" value="L domain-like"/>
    <property type="match status" value="1"/>
</dbReference>
<organism evidence="6 7">
    <name type="scientific">Lentilactobacillus hilgardii</name>
    <name type="common">Lactobacillus hilgardii</name>
    <dbReference type="NCBI Taxonomy" id="1588"/>
    <lineage>
        <taxon>Bacteria</taxon>
        <taxon>Bacillati</taxon>
        <taxon>Bacillota</taxon>
        <taxon>Bacilli</taxon>
        <taxon>Lactobacillales</taxon>
        <taxon>Lactobacillaceae</taxon>
        <taxon>Lentilactobacillus</taxon>
    </lineage>
</organism>
<accession>A0A6P1E6Q3</accession>
<keyword evidence="1" id="KW-0677">Repeat</keyword>
<dbReference type="InterPro" id="IPR044081">
    <property type="entry name" value="DUF5776"/>
</dbReference>
<dbReference type="AlphaFoldDB" id="A0A6P1E6Q3"/>
<feature type="domain" description="MucBP" evidence="4">
    <location>
        <begin position="390"/>
        <end position="459"/>
    </location>
</feature>
<protein>
    <submittedName>
        <fullName evidence="6">BspA family leucine-rich repeat surface protein</fullName>
    </submittedName>
</protein>
<evidence type="ECO:0000313" key="6">
    <source>
        <dbReference type="EMBL" id="QHB51355.1"/>
    </source>
</evidence>
<sequence>MNKNHQNYLYIFVSALFIGAGSYLGSTNVLADADNPIAQVAKNNAQINNSANVEQGYWGECPWNYDSVSKTLTLGEPGKTFSGGTVPKPETEGHRNVSPFNDIFVSGCQHVIIAGKVILKGNMSMLFGTISHNEIQDFQGLDNLNTTDVTNMSMMFREGNAKTIDVSKFDMANVTDVSGMFSNSAYLTELDVSRFNTAKVTNMSWMFMGCPKLRDLDVSSFNTAQVTDMTDMFLGCLTVEKLDVTNWNTAKVTEMTEMFGNCPQLRQLDFSNWDTREVKYARYFFSGAPNNLWCISLGKNVTPLVFGQLQNARYHEKGTPIPDSTPIRYANGSGWQAVHSNGMPSLGTPNNPQGSIFSFDDFIKNPLYGTDSGPETYVWQQESNPITKQNVTIEYLDANTGKSISGVKTKVSSDYPGEPYDVTGVDSRPDISGYTWDGKTPANAKGIYGDKDIVVQYVYHKNATPSTPGTPANPSNNNSQTVTSSTGPSSSSASSSNGSSQTTPNTPNTAPKPSTSVGPNIAVKGEAVYATKKIGLYKNVNFKKSQRIAWYPKQKRINRPMFVVTGYKRTSNGTLRYKVRDVNHDRKTDGKTGYITANRKYVVPVYYASVPKSKKITVIVKKGINTYKSASLTGKVKHYKKGTRLTVKKLVKHNLTTRYQLSNGNYATANKKLIITGNY</sequence>
<keyword evidence="3" id="KW-1133">Transmembrane helix</keyword>
<dbReference type="Gene3D" id="3.10.20.320">
    <property type="entry name" value="Putative peptidoglycan bound protein (lpxtg motif)"/>
    <property type="match status" value="1"/>
</dbReference>
<dbReference type="EMBL" id="CP047121">
    <property type="protein sequence ID" value="QHB51355.1"/>
    <property type="molecule type" value="Genomic_DNA"/>
</dbReference>
<evidence type="ECO:0000256" key="3">
    <source>
        <dbReference type="SAM" id="Phobius"/>
    </source>
</evidence>
<evidence type="ECO:0000313" key="7">
    <source>
        <dbReference type="Proteomes" id="UP000465035"/>
    </source>
</evidence>
<dbReference type="RefSeq" id="WP_003552333.1">
    <property type="nucleotide sequence ID" value="NZ_CABKOL010000106.1"/>
</dbReference>
<feature type="domain" description="DUF5776" evidence="5">
    <location>
        <begin position="606"/>
        <end position="674"/>
    </location>
</feature>
<feature type="transmembrane region" description="Helical" evidence="3">
    <location>
        <begin position="7"/>
        <end position="25"/>
    </location>
</feature>
<dbReference type="NCBIfam" id="TIGR02167">
    <property type="entry name" value="Liste_lipo_26"/>
    <property type="match status" value="4"/>
</dbReference>
<dbReference type="Pfam" id="PF03382">
    <property type="entry name" value="DUF285"/>
    <property type="match status" value="1"/>
</dbReference>
<dbReference type="Gene3D" id="3.80.10.10">
    <property type="entry name" value="Ribonuclease Inhibitor"/>
    <property type="match status" value="1"/>
</dbReference>
<gene>
    <name evidence="6" type="ORF">GQR93_03550</name>
</gene>
<dbReference type="InterPro" id="IPR009459">
    <property type="entry name" value="MucBP_dom"/>
</dbReference>
<dbReference type="SMR" id="A0A6P1E6Q3"/>
<keyword evidence="3" id="KW-0812">Transmembrane</keyword>
<dbReference type="GeneID" id="69057430"/>
<dbReference type="Pfam" id="PF19087">
    <property type="entry name" value="DUF5776"/>
    <property type="match status" value="1"/>
</dbReference>
<evidence type="ECO:0000256" key="2">
    <source>
        <dbReference type="SAM" id="MobiDB-lite"/>
    </source>
</evidence>
<evidence type="ECO:0000259" key="4">
    <source>
        <dbReference type="Pfam" id="PF06458"/>
    </source>
</evidence>
<reference evidence="6 7" key="1">
    <citation type="submission" date="2019-12" db="EMBL/GenBank/DDBJ databases">
        <title>Lactobacillus hilgardii FLUB.</title>
        <authorList>
            <person name="Gustaw K."/>
        </authorList>
    </citation>
    <scope>NUCLEOTIDE SEQUENCE [LARGE SCALE GENOMIC DNA]</scope>
    <source>
        <strain evidence="6 7">FLUB</strain>
    </source>
</reference>
<dbReference type="InterPro" id="IPR032675">
    <property type="entry name" value="LRR_dom_sf"/>
</dbReference>
<evidence type="ECO:0000259" key="5">
    <source>
        <dbReference type="Pfam" id="PF19087"/>
    </source>
</evidence>